<keyword evidence="3" id="KW-1185">Reference proteome</keyword>
<evidence type="ECO:0000313" key="3">
    <source>
        <dbReference type="Proteomes" id="UP000266673"/>
    </source>
</evidence>
<dbReference type="Proteomes" id="UP000266673">
    <property type="component" value="Unassembled WGS sequence"/>
</dbReference>
<proteinExistence type="predicted"/>
<accession>A0A397TYP4</accession>
<dbReference type="AlphaFoldDB" id="A0A397TYP4"/>
<feature type="compositionally biased region" description="Acidic residues" evidence="1">
    <location>
        <begin position="418"/>
        <end position="427"/>
    </location>
</feature>
<reference evidence="2 3" key="1">
    <citation type="submission" date="2018-06" db="EMBL/GenBank/DDBJ databases">
        <title>Comparative genomics reveals the genomic features of Rhizophagus irregularis, R. cerebriforme, R. diaphanum and Gigaspora rosea, and their symbiotic lifestyle signature.</title>
        <authorList>
            <person name="Morin E."/>
            <person name="San Clemente H."/>
            <person name="Chen E.C.H."/>
            <person name="De La Providencia I."/>
            <person name="Hainaut M."/>
            <person name="Kuo A."/>
            <person name="Kohler A."/>
            <person name="Murat C."/>
            <person name="Tang N."/>
            <person name="Roy S."/>
            <person name="Loubradou J."/>
            <person name="Henrissat B."/>
            <person name="Grigoriev I.V."/>
            <person name="Corradi N."/>
            <person name="Roux C."/>
            <person name="Martin F.M."/>
        </authorList>
    </citation>
    <scope>NUCLEOTIDE SEQUENCE [LARGE SCALE GENOMIC DNA]</scope>
    <source>
        <strain evidence="2 3">DAOM 194757</strain>
    </source>
</reference>
<evidence type="ECO:0000313" key="2">
    <source>
        <dbReference type="EMBL" id="RIB02068.1"/>
    </source>
</evidence>
<feature type="region of interest" description="Disordered" evidence="1">
    <location>
        <begin position="410"/>
        <end position="433"/>
    </location>
</feature>
<sequence length="455" mass="53080">MTKKNLGPCSINNCQIRPNQYHGITEYALRKAKEKGTFNQYNYLEVGKQLCYPHYLKIVEPDRHNEYNNKQDHIIVKNPLSFREKISLMTKVLYEKQRNEHNTLELTPDRFQTILEDAKPQLVEFFDELYNTFIPETRSAFNRKKDKKKTISQGIGLINFDQINLLTVHCYNDAIKEKEAERTMEGIRLVEIKESQLHSLDDYLNVLKMILLVNKNAGRTNNHVMLIVADWPRQLFIQKALTNMHQQNTKIPASINAFIPILGPLHISLNSRKQVLKDIEYRMLIDLLDNVIYATLDVYAVLFCSGSFDEYVETHPMLEVVKMFLVNFNDYFIENFHSKIWANTSSGDSVDTIIKQACVLVDLMFLSTGYSTSVPPSQGLCDNCFESLSEKEWNVNSFLKRLEKGANNITKEDKIEESQDSEETEEDMEKHEFIQERNERDVLKLQNALEDIDKW</sequence>
<gene>
    <name evidence="2" type="ORF">C2G38_2228885</name>
</gene>
<evidence type="ECO:0000256" key="1">
    <source>
        <dbReference type="SAM" id="MobiDB-lite"/>
    </source>
</evidence>
<organism evidence="2 3">
    <name type="scientific">Gigaspora rosea</name>
    <dbReference type="NCBI Taxonomy" id="44941"/>
    <lineage>
        <taxon>Eukaryota</taxon>
        <taxon>Fungi</taxon>
        <taxon>Fungi incertae sedis</taxon>
        <taxon>Mucoromycota</taxon>
        <taxon>Glomeromycotina</taxon>
        <taxon>Glomeromycetes</taxon>
        <taxon>Diversisporales</taxon>
        <taxon>Gigasporaceae</taxon>
        <taxon>Gigaspora</taxon>
    </lineage>
</organism>
<dbReference type="OrthoDB" id="2439320at2759"/>
<dbReference type="EMBL" id="QKWP01002829">
    <property type="protein sequence ID" value="RIB02068.1"/>
    <property type="molecule type" value="Genomic_DNA"/>
</dbReference>
<protein>
    <submittedName>
        <fullName evidence="2">Uncharacterized protein</fullName>
    </submittedName>
</protein>
<comment type="caution">
    <text evidence="2">The sequence shown here is derived from an EMBL/GenBank/DDBJ whole genome shotgun (WGS) entry which is preliminary data.</text>
</comment>
<name>A0A397TYP4_9GLOM</name>